<dbReference type="PANTHER" id="PTHR43750:SF3">
    <property type="entry name" value="UDP-GLUCOSE 6-DEHYDROGENASE TUAD"/>
    <property type="match status" value="1"/>
</dbReference>
<sequence>MPRNLKIGFIGQGFIGKNYADDFEERGYTVIRYDLHKYPDNKNKIKYCDVVFIAVPTPTTTKGFDDSIVHEVLALVGQGKIAVIKSTLKVGTTRKMQELYPDIVVMHSPEFLREASAAYDARNPDRNIIGIIDLENKELYKKAELIMSTLPKAKYSLITKAEKAEMIKYGGNCFLYFKVTFMNILYDLTQKHGLDYEVITEAMSNDPRIGPSHLRIMHQGGRGAGGHCFIKDFEAMIEMLEANGLPDQKKAAEAIRDLNLKYLKESNKDLDLIKDIYGE</sequence>
<evidence type="ECO:0008006" key="6">
    <source>
        <dbReference type="Google" id="ProtNLM"/>
    </source>
</evidence>
<protein>
    <recommendedName>
        <fullName evidence="6">UDP-glucose/GDP-mannose dehydrogenase dimerisation domain-containing protein</fullName>
    </recommendedName>
</protein>
<evidence type="ECO:0000313" key="4">
    <source>
        <dbReference type="EMBL" id="OGY94809.1"/>
    </source>
</evidence>
<dbReference type="InterPro" id="IPR014026">
    <property type="entry name" value="UDP-Glc/GDP-Man_DH_dimer"/>
</dbReference>
<dbReference type="Proteomes" id="UP000177626">
    <property type="component" value="Unassembled WGS sequence"/>
</dbReference>
<dbReference type="InterPro" id="IPR036291">
    <property type="entry name" value="NAD(P)-bd_dom_sf"/>
</dbReference>
<dbReference type="Gene3D" id="1.20.5.100">
    <property type="entry name" value="Cytochrome c1, transmembrane anchor, C-terminal"/>
    <property type="match status" value="1"/>
</dbReference>
<dbReference type="Pfam" id="PF03721">
    <property type="entry name" value="UDPG_MGDP_dh_N"/>
    <property type="match status" value="1"/>
</dbReference>
<dbReference type="EMBL" id="MHKQ01000003">
    <property type="protein sequence ID" value="OGY94809.1"/>
    <property type="molecule type" value="Genomic_DNA"/>
</dbReference>
<dbReference type="Pfam" id="PF00984">
    <property type="entry name" value="UDPG_MGDP_dh"/>
    <property type="match status" value="1"/>
</dbReference>
<dbReference type="PANTHER" id="PTHR43750">
    <property type="entry name" value="UDP-GLUCOSE 6-DEHYDROGENASE TUAD"/>
    <property type="match status" value="1"/>
</dbReference>
<feature type="domain" description="UDP-glucose/GDP-mannose dehydrogenase N-terminal" evidence="3">
    <location>
        <begin position="40"/>
        <end position="139"/>
    </location>
</feature>
<dbReference type="Gene3D" id="3.40.50.720">
    <property type="entry name" value="NAD(P)-binding Rossmann-like Domain"/>
    <property type="match status" value="2"/>
</dbReference>
<dbReference type="InterPro" id="IPR001732">
    <property type="entry name" value="UDP-Glc/GDP-Man_DH_N"/>
</dbReference>
<dbReference type="AlphaFoldDB" id="A0A1G2C200"/>
<comment type="caution">
    <text evidence="4">The sequence shown here is derived from an EMBL/GenBank/DDBJ whole genome shotgun (WGS) entry which is preliminary data.</text>
</comment>
<organism evidence="4 5">
    <name type="scientific">Candidatus Komeilibacteria bacterium RIFOXYC1_FULL_37_11</name>
    <dbReference type="NCBI Taxonomy" id="1798555"/>
    <lineage>
        <taxon>Bacteria</taxon>
        <taxon>Candidatus Komeiliibacteriota</taxon>
    </lineage>
</organism>
<name>A0A1G2C200_9BACT</name>
<reference evidence="4 5" key="1">
    <citation type="journal article" date="2016" name="Nat. Commun.">
        <title>Thousands of microbial genomes shed light on interconnected biogeochemical processes in an aquifer system.</title>
        <authorList>
            <person name="Anantharaman K."/>
            <person name="Brown C.T."/>
            <person name="Hug L.A."/>
            <person name="Sharon I."/>
            <person name="Castelle C.J."/>
            <person name="Probst A.J."/>
            <person name="Thomas B.C."/>
            <person name="Singh A."/>
            <person name="Wilkins M.J."/>
            <person name="Karaoz U."/>
            <person name="Brodie E.L."/>
            <person name="Williams K.H."/>
            <person name="Hubbard S.S."/>
            <person name="Banfield J.F."/>
        </authorList>
    </citation>
    <scope>NUCLEOTIDE SEQUENCE [LARGE SCALE GENOMIC DNA]</scope>
</reference>
<feature type="domain" description="UDP-glucose/GDP-mannose dehydrogenase dimerisation" evidence="2">
    <location>
        <begin position="162"/>
        <end position="259"/>
    </location>
</feature>
<dbReference type="SUPFAM" id="SSF51735">
    <property type="entry name" value="NAD(P)-binding Rossmann-fold domains"/>
    <property type="match status" value="1"/>
</dbReference>
<gene>
    <name evidence="4" type="ORF">A2406_03185</name>
</gene>
<accession>A0A1G2C200</accession>
<evidence type="ECO:0000256" key="1">
    <source>
        <dbReference type="ARBA" id="ARBA00006601"/>
    </source>
</evidence>
<dbReference type="GO" id="GO:0016616">
    <property type="term" value="F:oxidoreductase activity, acting on the CH-OH group of donors, NAD or NADP as acceptor"/>
    <property type="evidence" value="ECO:0007669"/>
    <property type="project" value="InterPro"/>
</dbReference>
<proteinExistence type="inferred from homology"/>
<evidence type="ECO:0000259" key="2">
    <source>
        <dbReference type="Pfam" id="PF00984"/>
    </source>
</evidence>
<evidence type="ECO:0000259" key="3">
    <source>
        <dbReference type="Pfam" id="PF03721"/>
    </source>
</evidence>
<evidence type="ECO:0000313" key="5">
    <source>
        <dbReference type="Proteomes" id="UP000177626"/>
    </source>
</evidence>
<comment type="similarity">
    <text evidence="1">Belongs to the UDP-glucose/GDP-mannose dehydrogenase family.</text>
</comment>
<dbReference type="GO" id="GO:0051287">
    <property type="term" value="F:NAD binding"/>
    <property type="evidence" value="ECO:0007669"/>
    <property type="project" value="InterPro"/>
</dbReference>
<dbReference type="InterPro" id="IPR008927">
    <property type="entry name" value="6-PGluconate_DH-like_C_sf"/>
</dbReference>
<dbReference type="SUPFAM" id="SSF48179">
    <property type="entry name" value="6-phosphogluconate dehydrogenase C-terminal domain-like"/>
    <property type="match status" value="1"/>
</dbReference>